<keyword evidence="2" id="KW-0489">Methyltransferase</keyword>
<evidence type="ECO:0000313" key="2">
    <source>
        <dbReference type="EMBL" id="BBH04565.1"/>
    </source>
</evidence>
<dbReference type="GO" id="GO:0032259">
    <property type="term" value="P:methylation"/>
    <property type="evidence" value="ECO:0007669"/>
    <property type="project" value="UniProtKB-KW"/>
</dbReference>
<keyword evidence="1" id="KW-0472">Membrane</keyword>
<dbReference type="EMBL" id="AP019302">
    <property type="protein sequence ID" value="BBH04565.1"/>
    <property type="molecule type" value="Genomic_DNA"/>
</dbReference>
<organism evidence="2">
    <name type="scientific">Prunus dulcis</name>
    <name type="common">Almond</name>
    <name type="synonym">Amygdalus dulcis</name>
    <dbReference type="NCBI Taxonomy" id="3755"/>
    <lineage>
        <taxon>Eukaryota</taxon>
        <taxon>Viridiplantae</taxon>
        <taxon>Streptophyta</taxon>
        <taxon>Embryophyta</taxon>
        <taxon>Tracheophyta</taxon>
        <taxon>Spermatophyta</taxon>
        <taxon>Magnoliopsida</taxon>
        <taxon>eudicotyledons</taxon>
        <taxon>Gunneridae</taxon>
        <taxon>Pentapetalae</taxon>
        <taxon>rosids</taxon>
        <taxon>fabids</taxon>
        <taxon>Rosales</taxon>
        <taxon>Rosaceae</taxon>
        <taxon>Amygdaloideae</taxon>
        <taxon>Amygdaleae</taxon>
        <taxon>Prunus</taxon>
    </lineage>
</organism>
<evidence type="ECO:0000256" key="1">
    <source>
        <dbReference type="SAM" id="Phobius"/>
    </source>
</evidence>
<proteinExistence type="predicted"/>
<accession>A0A4Y1RKF0</accession>
<feature type="transmembrane region" description="Helical" evidence="1">
    <location>
        <begin position="71"/>
        <end position="89"/>
    </location>
</feature>
<dbReference type="GO" id="GO:0008168">
    <property type="term" value="F:methyltransferase activity"/>
    <property type="evidence" value="ECO:0007669"/>
    <property type="project" value="UniProtKB-KW"/>
</dbReference>
<protein>
    <submittedName>
        <fullName evidence="2">Methyltransferase-related protein</fullName>
    </submittedName>
</protein>
<feature type="transmembrane region" description="Helical" evidence="1">
    <location>
        <begin position="21"/>
        <end position="51"/>
    </location>
</feature>
<dbReference type="AlphaFoldDB" id="A0A4Y1RKF0"/>
<name>A0A4Y1RKF0_PRUDU</name>
<keyword evidence="2" id="KW-0808">Transferase</keyword>
<keyword evidence="1" id="KW-0812">Transmembrane</keyword>
<gene>
    <name evidence="2" type="ORF">Prudu_015739</name>
</gene>
<sequence>MLSENGAVAVITIQQQYPSRCIVILLFPLSGFCIDYQVLKCGVVLLLWKYFTRSISTSPSHCIYVLYKPRITTFGCFYTLYVSLLMLFITRPCYKKFSFIFQPCYQCKPFECTLIIKNRYFT</sequence>
<keyword evidence="1" id="KW-1133">Transmembrane helix</keyword>
<reference evidence="2" key="1">
    <citation type="journal article" date="2019" name="Science">
        <title>Mutation of a bHLH transcription factor allowed almond domestication.</title>
        <authorList>
            <person name="Sanchez-Perez R."/>
            <person name="Pavan S."/>
            <person name="Mazzeo R."/>
            <person name="Moldovan C."/>
            <person name="Aiese Cigliano R."/>
            <person name="Del Cueto J."/>
            <person name="Ricciardi F."/>
            <person name="Lotti C."/>
            <person name="Ricciardi L."/>
            <person name="Dicenta F."/>
            <person name="Lopez-Marques R.L."/>
            <person name="Lindberg Moller B."/>
        </authorList>
    </citation>
    <scope>NUCLEOTIDE SEQUENCE</scope>
</reference>